<feature type="region of interest" description="Disordered" evidence="1">
    <location>
        <begin position="71"/>
        <end position="92"/>
    </location>
</feature>
<gene>
    <name evidence="2" type="primary">NCL1_13128</name>
    <name evidence="2" type="ORF">TNCV_1314771</name>
</gene>
<reference evidence="2" key="1">
    <citation type="submission" date="2020-08" db="EMBL/GenBank/DDBJ databases">
        <title>Multicomponent nature underlies the extraordinary mechanical properties of spider dragline silk.</title>
        <authorList>
            <person name="Kono N."/>
            <person name="Nakamura H."/>
            <person name="Mori M."/>
            <person name="Yoshida Y."/>
            <person name="Ohtoshi R."/>
            <person name="Malay A.D."/>
            <person name="Moran D.A.P."/>
            <person name="Tomita M."/>
            <person name="Numata K."/>
            <person name="Arakawa K."/>
        </authorList>
    </citation>
    <scope>NUCLEOTIDE SEQUENCE</scope>
</reference>
<proteinExistence type="predicted"/>
<evidence type="ECO:0000256" key="1">
    <source>
        <dbReference type="SAM" id="MobiDB-lite"/>
    </source>
</evidence>
<dbReference type="Proteomes" id="UP000887159">
    <property type="component" value="Unassembled WGS sequence"/>
</dbReference>
<name>A0A8X6VN38_TRICX</name>
<sequence>MGYFTSRKAGGRRRKVGGPCTQGFLSQNWGGNEPNRTVTCMVLKATDNDRRHLALCHDEFRGPQSGLCRSVGISSNNKNIKMKEKKDPDFKM</sequence>
<dbReference type="AlphaFoldDB" id="A0A8X6VN38"/>
<organism evidence="2 3">
    <name type="scientific">Trichonephila clavipes</name>
    <name type="common">Golden silk orbweaver</name>
    <name type="synonym">Nephila clavipes</name>
    <dbReference type="NCBI Taxonomy" id="2585209"/>
    <lineage>
        <taxon>Eukaryota</taxon>
        <taxon>Metazoa</taxon>
        <taxon>Ecdysozoa</taxon>
        <taxon>Arthropoda</taxon>
        <taxon>Chelicerata</taxon>
        <taxon>Arachnida</taxon>
        <taxon>Araneae</taxon>
        <taxon>Araneomorphae</taxon>
        <taxon>Entelegynae</taxon>
        <taxon>Araneoidea</taxon>
        <taxon>Nephilidae</taxon>
        <taxon>Trichonephila</taxon>
    </lineage>
</organism>
<accession>A0A8X6VN38</accession>
<comment type="caution">
    <text evidence="2">The sequence shown here is derived from an EMBL/GenBank/DDBJ whole genome shotgun (WGS) entry which is preliminary data.</text>
</comment>
<dbReference type="EMBL" id="BMAU01021329">
    <property type="protein sequence ID" value="GFY14423.1"/>
    <property type="molecule type" value="Genomic_DNA"/>
</dbReference>
<protein>
    <submittedName>
        <fullName evidence="2">Uncharacterized protein</fullName>
    </submittedName>
</protein>
<evidence type="ECO:0000313" key="3">
    <source>
        <dbReference type="Proteomes" id="UP000887159"/>
    </source>
</evidence>
<feature type="compositionally biased region" description="Basic and acidic residues" evidence="1">
    <location>
        <begin position="81"/>
        <end position="92"/>
    </location>
</feature>
<evidence type="ECO:0000313" key="2">
    <source>
        <dbReference type="EMBL" id="GFY14423.1"/>
    </source>
</evidence>
<keyword evidence="3" id="KW-1185">Reference proteome</keyword>